<gene>
    <name evidence="5" type="ORF">DAPPUDRAFT_111885</name>
</gene>
<dbReference type="GO" id="GO:0006357">
    <property type="term" value="P:regulation of transcription by RNA polymerase II"/>
    <property type="evidence" value="ECO:0000318"/>
    <property type="project" value="GO_Central"/>
</dbReference>
<keyword evidence="3" id="KW-0812">Transmembrane</keyword>
<protein>
    <recommendedName>
        <fullName evidence="4">TFIIS N-terminal domain-containing protein</fullName>
    </recommendedName>
</protein>
<dbReference type="EMBL" id="GL732611">
    <property type="protein sequence ID" value="EFX71315.1"/>
    <property type="molecule type" value="Genomic_DNA"/>
</dbReference>
<dbReference type="PROSITE" id="PS51319">
    <property type="entry name" value="TFIIS_N"/>
    <property type="match status" value="1"/>
</dbReference>
<evidence type="ECO:0000256" key="3">
    <source>
        <dbReference type="SAM" id="Phobius"/>
    </source>
</evidence>
<evidence type="ECO:0000256" key="1">
    <source>
        <dbReference type="PROSITE-ProRule" id="PRU00649"/>
    </source>
</evidence>
<feature type="region of interest" description="Disordered" evidence="2">
    <location>
        <begin position="1"/>
        <end position="23"/>
    </location>
</feature>
<accession>E9HAD8</accession>
<keyword evidence="3" id="KW-1133">Transmembrane helix</keyword>
<dbReference type="STRING" id="6669.E9HAD8"/>
<keyword evidence="3" id="KW-0472">Membrane</keyword>
<comment type="subcellular location">
    <subcellularLocation>
        <location evidence="1">Nucleus</location>
    </subcellularLocation>
</comment>
<dbReference type="KEGG" id="dpx:DAPPUDRAFT_111885"/>
<feature type="transmembrane region" description="Helical" evidence="3">
    <location>
        <begin position="276"/>
        <end position="297"/>
    </location>
</feature>
<keyword evidence="6" id="KW-1185">Reference proteome</keyword>
<evidence type="ECO:0000313" key="6">
    <source>
        <dbReference type="Proteomes" id="UP000000305"/>
    </source>
</evidence>
<feature type="compositionally biased region" description="Basic and acidic residues" evidence="2">
    <location>
        <begin position="1"/>
        <end position="11"/>
    </location>
</feature>
<dbReference type="Pfam" id="PF08711">
    <property type="entry name" value="Med26"/>
    <property type="match status" value="1"/>
</dbReference>
<dbReference type="GO" id="GO:0005634">
    <property type="term" value="C:nucleus"/>
    <property type="evidence" value="ECO:0000318"/>
    <property type="project" value="GO_Central"/>
</dbReference>
<evidence type="ECO:0000313" key="5">
    <source>
        <dbReference type="EMBL" id="EFX71315.1"/>
    </source>
</evidence>
<proteinExistence type="predicted"/>
<evidence type="ECO:0000256" key="2">
    <source>
        <dbReference type="SAM" id="MobiDB-lite"/>
    </source>
</evidence>
<dbReference type="OrthoDB" id="44867at2759"/>
<dbReference type="Gene3D" id="1.20.930.10">
    <property type="entry name" value="Conserved domain common to transcription factors TFIIS, elongin A, CRSP70"/>
    <property type="match status" value="1"/>
</dbReference>
<dbReference type="Proteomes" id="UP000000305">
    <property type="component" value="Unassembled WGS sequence"/>
</dbReference>
<dbReference type="InParanoid" id="E9HAD8"/>
<reference evidence="5 6" key="1">
    <citation type="journal article" date="2011" name="Science">
        <title>The ecoresponsive genome of Daphnia pulex.</title>
        <authorList>
            <person name="Colbourne J.K."/>
            <person name="Pfrender M.E."/>
            <person name="Gilbert D."/>
            <person name="Thomas W.K."/>
            <person name="Tucker A."/>
            <person name="Oakley T.H."/>
            <person name="Tokishita S."/>
            <person name="Aerts A."/>
            <person name="Arnold G.J."/>
            <person name="Basu M.K."/>
            <person name="Bauer D.J."/>
            <person name="Caceres C.E."/>
            <person name="Carmel L."/>
            <person name="Casola C."/>
            <person name="Choi J.H."/>
            <person name="Detter J.C."/>
            <person name="Dong Q."/>
            <person name="Dusheyko S."/>
            <person name="Eads B.D."/>
            <person name="Frohlich T."/>
            <person name="Geiler-Samerotte K.A."/>
            <person name="Gerlach D."/>
            <person name="Hatcher P."/>
            <person name="Jogdeo S."/>
            <person name="Krijgsveld J."/>
            <person name="Kriventseva E.V."/>
            <person name="Kultz D."/>
            <person name="Laforsch C."/>
            <person name="Lindquist E."/>
            <person name="Lopez J."/>
            <person name="Manak J.R."/>
            <person name="Muller J."/>
            <person name="Pangilinan J."/>
            <person name="Patwardhan R.P."/>
            <person name="Pitluck S."/>
            <person name="Pritham E.J."/>
            <person name="Rechtsteiner A."/>
            <person name="Rho M."/>
            <person name="Rogozin I.B."/>
            <person name="Sakarya O."/>
            <person name="Salamov A."/>
            <person name="Schaack S."/>
            <person name="Shapiro H."/>
            <person name="Shiga Y."/>
            <person name="Skalitzky C."/>
            <person name="Smith Z."/>
            <person name="Souvorov A."/>
            <person name="Sung W."/>
            <person name="Tang Z."/>
            <person name="Tsuchiya D."/>
            <person name="Tu H."/>
            <person name="Vos H."/>
            <person name="Wang M."/>
            <person name="Wolf Y.I."/>
            <person name="Yamagata H."/>
            <person name="Yamada T."/>
            <person name="Ye Y."/>
            <person name="Shaw J.R."/>
            <person name="Andrews J."/>
            <person name="Crease T.J."/>
            <person name="Tang H."/>
            <person name="Lucas S.M."/>
            <person name="Robertson H.M."/>
            <person name="Bork P."/>
            <person name="Koonin E.V."/>
            <person name="Zdobnov E.M."/>
            <person name="Grigoriev I.V."/>
            <person name="Lynch M."/>
            <person name="Boore J.L."/>
        </authorList>
    </citation>
    <scope>NUCLEOTIDE SEQUENCE [LARGE SCALE GENOMIC DNA]</scope>
</reference>
<dbReference type="eggNOG" id="KOG1105">
    <property type="taxonomic scope" value="Eukaryota"/>
</dbReference>
<dbReference type="InterPro" id="IPR017923">
    <property type="entry name" value="TFIIS_N"/>
</dbReference>
<name>E9HAD8_DAPPU</name>
<keyword evidence="1" id="KW-0539">Nucleus</keyword>
<organism evidence="5 6">
    <name type="scientific">Daphnia pulex</name>
    <name type="common">Water flea</name>
    <dbReference type="NCBI Taxonomy" id="6669"/>
    <lineage>
        <taxon>Eukaryota</taxon>
        <taxon>Metazoa</taxon>
        <taxon>Ecdysozoa</taxon>
        <taxon>Arthropoda</taxon>
        <taxon>Crustacea</taxon>
        <taxon>Branchiopoda</taxon>
        <taxon>Diplostraca</taxon>
        <taxon>Cladocera</taxon>
        <taxon>Anomopoda</taxon>
        <taxon>Daphniidae</taxon>
        <taxon>Daphnia</taxon>
    </lineage>
</organism>
<feature type="domain" description="TFIIS N-terminal" evidence="4">
    <location>
        <begin position="37"/>
        <end position="110"/>
    </location>
</feature>
<dbReference type="InterPro" id="IPR035441">
    <property type="entry name" value="TFIIS/LEDGF_dom_sf"/>
</dbReference>
<dbReference type="AlphaFoldDB" id="E9HAD8"/>
<dbReference type="SUPFAM" id="SSF47676">
    <property type="entry name" value="Conserved domain common to transcription factors TFIIS, elongin A, CRSP70"/>
    <property type="match status" value="1"/>
</dbReference>
<feature type="compositionally biased region" description="Low complexity" evidence="2">
    <location>
        <begin position="12"/>
        <end position="21"/>
    </location>
</feature>
<sequence>MDKFLIKKSKEVSSSGSSRSMKQARLHQLGGVVVLEDLAAANKQLSNPEVSPEEKVSILNKLKNKKPAKEILKSTGIGRTVHRLCRDKNPVISSTASEIYEFWKTHVLHILRRKPIEVESDAETQRGRTSAKKMIHLALNDSVIAEEIEIHVFNKCKKIMNRTYNRVIRKIHFSFKNNEDQRRRVIEMKSDLTEFVDDMYQDVIKMGGGSSFIKDKFLKLFLSSRSFHRGPVREGFQFFMVGLMIEQFVVTSLSTKGNFLVLATTQHGKLIPLTSFLFRALSVTVFVISAVNLIFFFRNILKDVGLVKSSFFKEVQSQFGFVAVSWLTVWINGVEIDSLLSKAMFTWICCSQLVNGMCGASLKFEELAALTIEYLNHSFYNRELKWFCCSQLFKVSSIQIELKVLEAISIAGVILTCKSNIVNLRRTSYHPVACCYVEARLKDGENVKWFRNLVPVQV</sequence>
<evidence type="ECO:0000259" key="4">
    <source>
        <dbReference type="PROSITE" id="PS51319"/>
    </source>
</evidence>
<dbReference type="HOGENOM" id="CLU_597529_0_0_1"/>